<reference evidence="4" key="1">
    <citation type="journal article" date="2019" name="Int. J. Syst. Evol. Microbiol.">
        <title>The Global Catalogue of Microorganisms (GCM) 10K type strain sequencing project: providing services to taxonomists for standard genome sequencing and annotation.</title>
        <authorList>
            <consortium name="The Broad Institute Genomics Platform"/>
            <consortium name="The Broad Institute Genome Sequencing Center for Infectious Disease"/>
            <person name="Wu L."/>
            <person name="Ma J."/>
        </authorList>
    </citation>
    <scope>NUCLEOTIDE SEQUENCE [LARGE SCALE GENOMIC DNA]</scope>
    <source>
        <strain evidence="4">KCTC 52127</strain>
    </source>
</reference>
<feature type="transmembrane region" description="Helical" evidence="1">
    <location>
        <begin position="85"/>
        <end position="103"/>
    </location>
</feature>
<dbReference type="EC" id="2.4.-.-" evidence="3"/>
<name>A0ABW5LUP3_9FLAO</name>
<keyword evidence="1" id="KW-0812">Transmembrane</keyword>
<feature type="transmembrane region" description="Helical" evidence="1">
    <location>
        <begin position="124"/>
        <end position="155"/>
    </location>
</feature>
<evidence type="ECO:0000313" key="3">
    <source>
        <dbReference type="EMBL" id="MFD2567791.1"/>
    </source>
</evidence>
<keyword evidence="3" id="KW-0328">Glycosyltransferase</keyword>
<keyword evidence="1" id="KW-0472">Membrane</keyword>
<dbReference type="RefSeq" id="WP_379666497.1">
    <property type="nucleotide sequence ID" value="NZ_JBHULH010000004.1"/>
</dbReference>
<dbReference type="GO" id="GO:0016757">
    <property type="term" value="F:glycosyltransferase activity"/>
    <property type="evidence" value="ECO:0007669"/>
    <property type="project" value="UniProtKB-KW"/>
</dbReference>
<proteinExistence type="predicted"/>
<dbReference type="Pfam" id="PF13231">
    <property type="entry name" value="PMT_2"/>
    <property type="match status" value="1"/>
</dbReference>
<feature type="transmembrane region" description="Helical" evidence="1">
    <location>
        <begin position="378"/>
        <end position="394"/>
    </location>
</feature>
<feature type="domain" description="Glycosyltransferase RgtA/B/C/D-like" evidence="2">
    <location>
        <begin position="78"/>
        <end position="221"/>
    </location>
</feature>
<dbReference type="EMBL" id="JBHULH010000004">
    <property type="protein sequence ID" value="MFD2567791.1"/>
    <property type="molecule type" value="Genomic_DNA"/>
</dbReference>
<gene>
    <name evidence="3" type="ORF">ACFSRZ_10435</name>
</gene>
<feature type="transmembrane region" description="Helical" evidence="1">
    <location>
        <begin position="322"/>
        <end position="341"/>
    </location>
</feature>
<evidence type="ECO:0000259" key="2">
    <source>
        <dbReference type="Pfam" id="PF13231"/>
    </source>
</evidence>
<sequence length="437" mass="50375">MKTNLLKILTKANFAVTSILLLCYGIIRYKVAFLRPEAKGDENSFLKMFNFFSENGYSEALAKGNSILFNLVASFVDFFASNPLFSLRITSLLFGILTIYMVLKIQKKFFSFDNKSYRNLAWITSVNVLIVSSILFLGINDTILYFLTALFFYYFLHLIQNTTAVKYYIYLGIIYGLMLITRKFGIIYLLPILVVLFLFFRNERLQWKQVIKNASILFLSSILIVAAANFNNLTQGKGLSFNEKELDDEINWIQLQYLTALKNSQGELAYGKHVSVEDVKQYIKENGEDSLPENSMVSSIFFDLGFTIKQSFRNVLTQTVPITRLTGILLMFIVLALLFNLRNKVKLKLPNKQYILIFSFVYILSLCFIVISYVEPRWYVSVLVLMPLPILKLLEKSIEKNKNKEVLSFLMINAALLAFIAMNAKYVITNFKEIIPF</sequence>
<feature type="transmembrane region" description="Helical" evidence="1">
    <location>
        <begin position="167"/>
        <end position="198"/>
    </location>
</feature>
<feature type="transmembrane region" description="Helical" evidence="1">
    <location>
        <begin position="12"/>
        <end position="31"/>
    </location>
</feature>
<feature type="transmembrane region" description="Helical" evidence="1">
    <location>
        <begin position="406"/>
        <end position="428"/>
    </location>
</feature>
<organism evidence="3 4">
    <name type="scientific">Pseudotenacibaculum haliotis</name>
    <dbReference type="NCBI Taxonomy" id="1862138"/>
    <lineage>
        <taxon>Bacteria</taxon>
        <taxon>Pseudomonadati</taxon>
        <taxon>Bacteroidota</taxon>
        <taxon>Flavobacteriia</taxon>
        <taxon>Flavobacteriales</taxon>
        <taxon>Flavobacteriaceae</taxon>
        <taxon>Pseudotenacibaculum</taxon>
    </lineage>
</organism>
<dbReference type="InterPro" id="IPR038731">
    <property type="entry name" value="RgtA/B/C-like"/>
</dbReference>
<feature type="transmembrane region" description="Helical" evidence="1">
    <location>
        <begin position="210"/>
        <end position="230"/>
    </location>
</feature>
<feature type="transmembrane region" description="Helical" evidence="1">
    <location>
        <begin position="353"/>
        <end position="372"/>
    </location>
</feature>
<keyword evidence="3" id="KW-0808">Transferase</keyword>
<keyword evidence="1" id="KW-1133">Transmembrane helix</keyword>
<evidence type="ECO:0000313" key="4">
    <source>
        <dbReference type="Proteomes" id="UP001597508"/>
    </source>
</evidence>
<comment type="caution">
    <text evidence="3">The sequence shown here is derived from an EMBL/GenBank/DDBJ whole genome shotgun (WGS) entry which is preliminary data.</text>
</comment>
<keyword evidence="4" id="KW-1185">Reference proteome</keyword>
<evidence type="ECO:0000256" key="1">
    <source>
        <dbReference type="SAM" id="Phobius"/>
    </source>
</evidence>
<protein>
    <submittedName>
        <fullName evidence="3">Glycosyltransferase family 39 protein</fullName>
        <ecNumber evidence="3">2.4.-.-</ecNumber>
    </submittedName>
</protein>
<accession>A0ABW5LUP3</accession>
<dbReference type="Proteomes" id="UP001597508">
    <property type="component" value="Unassembled WGS sequence"/>
</dbReference>